<dbReference type="PANTHER" id="PTHR41694">
    <property type="entry name" value="ENDOGENOUS RETROVIRUS GROUP K MEMBER POL PROTEIN"/>
    <property type="match status" value="1"/>
</dbReference>
<dbReference type="InterPro" id="IPR003308">
    <property type="entry name" value="Integrase_Zn-bd_dom_N"/>
</dbReference>
<dbReference type="GO" id="GO:0003964">
    <property type="term" value="F:RNA-directed DNA polymerase activity"/>
    <property type="evidence" value="ECO:0007669"/>
    <property type="project" value="UniProtKB-KW"/>
</dbReference>
<dbReference type="GO" id="GO:0016787">
    <property type="term" value="F:hydrolase activity"/>
    <property type="evidence" value="ECO:0007669"/>
    <property type="project" value="UniProtKB-KW"/>
</dbReference>
<gene>
    <name evidence="10" type="primary">Ervk11_0</name>
    <name evidence="10" type="ORF">SYRPAR_R14458</name>
</gene>
<dbReference type="SUPFAM" id="SSF46919">
    <property type="entry name" value="N-terminal Zn binding domain of HIV integrase"/>
    <property type="match status" value="1"/>
</dbReference>
<evidence type="ECO:0000256" key="2">
    <source>
        <dbReference type="ARBA" id="ARBA00022695"/>
    </source>
</evidence>
<evidence type="ECO:0000313" key="10">
    <source>
        <dbReference type="EMBL" id="NXT27550.1"/>
    </source>
</evidence>
<dbReference type="AlphaFoldDB" id="A0A7L3BBW6"/>
<name>A0A7L3BBW6_9AVES</name>
<dbReference type="GO" id="GO:0035613">
    <property type="term" value="F:RNA stem-loop binding"/>
    <property type="evidence" value="ECO:0007669"/>
    <property type="project" value="TreeGrafter"/>
</dbReference>
<dbReference type="Gene3D" id="1.10.10.200">
    <property type="match status" value="1"/>
</dbReference>
<keyword evidence="8" id="KW-0863">Zinc-finger</keyword>
<dbReference type="InterPro" id="IPR012337">
    <property type="entry name" value="RNaseH-like_sf"/>
</dbReference>
<reference evidence="10 11" key="1">
    <citation type="submission" date="2019-09" db="EMBL/GenBank/DDBJ databases">
        <title>Bird 10,000 Genomes (B10K) Project - Family phase.</title>
        <authorList>
            <person name="Zhang G."/>
        </authorList>
    </citation>
    <scope>NUCLEOTIDE SEQUENCE [LARGE SCALE GENOMIC DNA]</scope>
    <source>
        <strain evidence="10">B10K-DU-003-42</strain>
        <tissue evidence="10">Mixed tissue sample</tissue>
    </source>
</reference>
<sequence>ATLSHSFFHQNAAALKQQFHLSTQQATTIIAVCPDCQRHSFPTAPGGVNPRGLHSLQLWQMDVTHFPEFGRLKYIHSSIDIFSGALFASCH</sequence>
<evidence type="ECO:0000256" key="3">
    <source>
        <dbReference type="ARBA" id="ARBA00022722"/>
    </source>
</evidence>
<dbReference type="Pfam" id="PF02022">
    <property type="entry name" value="Integrase_Zn"/>
    <property type="match status" value="1"/>
</dbReference>
<dbReference type="PANTHER" id="PTHR41694:SF3">
    <property type="entry name" value="RNA-DIRECTED DNA POLYMERASE-RELATED"/>
    <property type="match status" value="1"/>
</dbReference>
<accession>A0A7L3BBW6</accession>
<dbReference type="Gene3D" id="3.30.420.10">
    <property type="entry name" value="Ribonuclease H-like superfamily/Ribonuclease H"/>
    <property type="match status" value="1"/>
</dbReference>
<dbReference type="InterPro" id="IPR036397">
    <property type="entry name" value="RNaseH_sf"/>
</dbReference>
<dbReference type="GO" id="GO:0008270">
    <property type="term" value="F:zinc ion binding"/>
    <property type="evidence" value="ECO:0007669"/>
    <property type="project" value="UniProtKB-KW"/>
</dbReference>
<dbReference type="SUPFAM" id="SSF53098">
    <property type="entry name" value="Ribonuclease H-like"/>
    <property type="match status" value="1"/>
</dbReference>
<evidence type="ECO:0000256" key="1">
    <source>
        <dbReference type="ARBA" id="ARBA00022679"/>
    </source>
</evidence>
<keyword evidence="5" id="KW-0255">Endonuclease</keyword>
<feature type="non-terminal residue" evidence="10">
    <location>
        <position position="91"/>
    </location>
</feature>
<feature type="domain" description="Integrase-type" evidence="9">
    <location>
        <begin position="1"/>
        <end position="37"/>
    </location>
</feature>
<keyword evidence="1" id="KW-0808">Transferase</keyword>
<evidence type="ECO:0000259" key="9">
    <source>
        <dbReference type="PROSITE" id="PS50876"/>
    </source>
</evidence>
<organism evidence="10 11">
    <name type="scientific">Syrrhaptes paradoxus</name>
    <name type="common">Pallas's sandgrouse</name>
    <dbReference type="NCBI Taxonomy" id="302527"/>
    <lineage>
        <taxon>Eukaryota</taxon>
        <taxon>Metazoa</taxon>
        <taxon>Chordata</taxon>
        <taxon>Craniata</taxon>
        <taxon>Vertebrata</taxon>
        <taxon>Euteleostomi</taxon>
        <taxon>Archelosauria</taxon>
        <taxon>Archosauria</taxon>
        <taxon>Dinosauria</taxon>
        <taxon>Saurischia</taxon>
        <taxon>Theropoda</taxon>
        <taxon>Coelurosauria</taxon>
        <taxon>Aves</taxon>
        <taxon>Neognathae</taxon>
        <taxon>Neoaves</taxon>
        <taxon>Columbimorphae</taxon>
        <taxon>Pterocliformes</taxon>
        <taxon>Pteroclidae</taxon>
        <taxon>Syrrhaptes</taxon>
    </lineage>
</organism>
<dbReference type="InterPro" id="IPR017856">
    <property type="entry name" value="Integrase-like_N"/>
</dbReference>
<dbReference type="Proteomes" id="UP000536260">
    <property type="component" value="Unassembled WGS sequence"/>
</dbReference>
<keyword evidence="3" id="KW-0540">Nuclease</keyword>
<comment type="caution">
    <text evidence="10">The sequence shown here is derived from an EMBL/GenBank/DDBJ whole genome shotgun (WGS) entry which is preliminary data.</text>
</comment>
<evidence type="ECO:0000256" key="5">
    <source>
        <dbReference type="ARBA" id="ARBA00022759"/>
    </source>
</evidence>
<dbReference type="PROSITE" id="PS50876">
    <property type="entry name" value="ZF_INTEGRASE"/>
    <property type="match status" value="1"/>
</dbReference>
<feature type="non-terminal residue" evidence="10">
    <location>
        <position position="1"/>
    </location>
</feature>
<keyword evidence="8" id="KW-0862">Zinc</keyword>
<keyword evidence="7" id="KW-0695">RNA-directed DNA polymerase</keyword>
<dbReference type="EMBL" id="VZTO01022281">
    <property type="protein sequence ID" value="NXT27550.1"/>
    <property type="molecule type" value="Genomic_DNA"/>
</dbReference>
<evidence type="ECO:0000256" key="8">
    <source>
        <dbReference type="PROSITE-ProRule" id="PRU00450"/>
    </source>
</evidence>
<evidence type="ECO:0000256" key="6">
    <source>
        <dbReference type="ARBA" id="ARBA00022801"/>
    </source>
</evidence>
<proteinExistence type="predicted"/>
<keyword evidence="2" id="KW-0548">Nucleotidyltransferase</keyword>
<evidence type="ECO:0000256" key="4">
    <source>
        <dbReference type="ARBA" id="ARBA00022723"/>
    </source>
</evidence>
<keyword evidence="4" id="KW-0479">Metal-binding</keyword>
<dbReference type="GO" id="GO:0004519">
    <property type="term" value="F:endonuclease activity"/>
    <property type="evidence" value="ECO:0007669"/>
    <property type="project" value="UniProtKB-KW"/>
</dbReference>
<protein>
    <submittedName>
        <fullName evidence="10">POK11 protein</fullName>
    </submittedName>
</protein>
<evidence type="ECO:0000313" key="11">
    <source>
        <dbReference type="Proteomes" id="UP000536260"/>
    </source>
</evidence>
<keyword evidence="11" id="KW-1185">Reference proteome</keyword>
<keyword evidence="6" id="KW-0378">Hydrolase</keyword>
<evidence type="ECO:0000256" key="7">
    <source>
        <dbReference type="ARBA" id="ARBA00022918"/>
    </source>
</evidence>